<dbReference type="SUPFAM" id="SSF55073">
    <property type="entry name" value="Nucleotide cyclase"/>
    <property type="match status" value="1"/>
</dbReference>
<evidence type="ECO:0000313" key="5">
    <source>
        <dbReference type="Proteomes" id="UP000678281"/>
    </source>
</evidence>
<dbReference type="AlphaFoldDB" id="A0A942E6Z7"/>
<dbReference type="RefSeq" id="WP_212658866.1">
    <property type="nucleotide sequence ID" value="NZ_JAGXTP010000001.1"/>
</dbReference>
<dbReference type="InterPro" id="IPR001633">
    <property type="entry name" value="EAL_dom"/>
</dbReference>
<dbReference type="PANTHER" id="PTHR44757">
    <property type="entry name" value="DIGUANYLATE CYCLASE DGCP"/>
    <property type="match status" value="1"/>
</dbReference>
<dbReference type="Proteomes" id="UP000678281">
    <property type="component" value="Unassembled WGS sequence"/>
</dbReference>
<dbReference type="SMART" id="SM00052">
    <property type="entry name" value="EAL"/>
    <property type="match status" value="1"/>
</dbReference>
<protein>
    <submittedName>
        <fullName evidence="4">EAL domain-containing protein</fullName>
    </submittedName>
</protein>
<dbReference type="PANTHER" id="PTHR44757:SF2">
    <property type="entry name" value="BIOFILM ARCHITECTURE MAINTENANCE PROTEIN MBAA"/>
    <property type="match status" value="1"/>
</dbReference>
<dbReference type="CDD" id="cd01949">
    <property type="entry name" value="GGDEF"/>
    <property type="match status" value="1"/>
</dbReference>
<evidence type="ECO:0000259" key="3">
    <source>
        <dbReference type="PROSITE" id="PS50887"/>
    </source>
</evidence>
<dbReference type="CDD" id="cd01948">
    <property type="entry name" value="EAL"/>
    <property type="match status" value="1"/>
</dbReference>
<proteinExistence type="predicted"/>
<keyword evidence="1" id="KW-1133">Transmembrane helix</keyword>
<evidence type="ECO:0000259" key="2">
    <source>
        <dbReference type="PROSITE" id="PS50883"/>
    </source>
</evidence>
<keyword evidence="1" id="KW-0472">Membrane</keyword>
<dbReference type="EMBL" id="JAGXTP010000001">
    <property type="protein sequence ID" value="MBS3849388.1"/>
    <property type="molecule type" value="Genomic_DNA"/>
</dbReference>
<dbReference type="InterPro" id="IPR043128">
    <property type="entry name" value="Rev_trsase/Diguanyl_cyclase"/>
</dbReference>
<dbReference type="Pfam" id="PF00563">
    <property type="entry name" value="EAL"/>
    <property type="match status" value="1"/>
</dbReference>
<dbReference type="InterPro" id="IPR035919">
    <property type="entry name" value="EAL_sf"/>
</dbReference>
<dbReference type="InterPro" id="IPR052155">
    <property type="entry name" value="Biofilm_reg_signaling"/>
</dbReference>
<dbReference type="Gene3D" id="3.30.70.270">
    <property type="match status" value="1"/>
</dbReference>
<reference evidence="4" key="1">
    <citation type="submission" date="2021-04" db="EMBL/GenBank/DDBJ databases">
        <title>Devosia litorisediminis sp. nov., isolated from a sand dune.</title>
        <authorList>
            <person name="Park S."/>
            <person name="Yoon J.-H."/>
        </authorList>
    </citation>
    <scope>NUCLEOTIDE SEQUENCE</scope>
    <source>
        <strain evidence="4">BSSL-BM10</strain>
    </source>
</reference>
<dbReference type="Pfam" id="PF00990">
    <property type="entry name" value="GGDEF"/>
    <property type="match status" value="1"/>
</dbReference>
<keyword evidence="1" id="KW-0812">Transmembrane</keyword>
<accession>A0A942E6Z7</accession>
<evidence type="ECO:0000313" key="4">
    <source>
        <dbReference type="EMBL" id="MBS3849388.1"/>
    </source>
</evidence>
<dbReference type="PROSITE" id="PS50887">
    <property type="entry name" value="GGDEF"/>
    <property type="match status" value="1"/>
</dbReference>
<dbReference type="SMART" id="SM00267">
    <property type="entry name" value="GGDEF"/>
    <property type="match status" value="1"/>
</dbReference>
<dbReference type="InterPro" id="IPR029787">
    <property type="entry name" value="Nucleotide_cyclase"/>
</dbReference>
<dbReference type="InterPro" id="IPR000160">
    <property type="entry name" value="GGDEF_dom"/>
</dbReference>
<feature type="domain" description="GGDEF" evidence="3">
    <location>
        <begin position="250"/>
        <end position="382"/>
    </location>
</feature>
<organism evidence="4 5">
    <name type="scientific">Devosia litorisediminis</name>
    <dbReference type="NCBI Taxonomy" id="2829817"/>
    <lineage>
        <taxon>Bacteria</taxon>
        <taxon>Pseudomonadati</taxon>
        <taxon>Pseudomonadota</taxon>
        <taxon>Alphaproteobacteria</taxon>
        <taxon>Hyphomicrobiales</taxon>
        <taxon>Devosiaceae</taxon>
        <taxon>Devosia</taxon>
    </lineage>
</organism>
<dbReference type="Gene3D" id="3.20.20.450">
    <property type="entry name" value="EAL domain"/>
    <property type="match status" value="1"/>
</dbReference>
<evidence type="ECO:0000256" key="1">
    <source>
        <dbReference type="SAM" id="Phobius"/>
    </source>
</evidence>
<feature type="transmembrane region" description="Helical" evidence="1">
    <location>
        <begin position="188"/>
        <end position="210"/>
    </location>
</feature>
<dbReference type="PROSITE" id="PS50883">
    <property type="entry name" value="EAL"/>
    <property type="match status" value="1"/>
</dbReference>
<keyword evidence="5" id="KW-1185">Reference proteome</keyword>
<comment type="caution">
    <text evidence="4">The sequence shown here is derived from an EMBL/GenBank/DDBJ whole genome shotgun (WGS) entry which is preliminary data.</text>
</comment>
<feature type="domain" description="EAL" evidence="2">
    <location>
        <begin position="391"/>
        <end position="642"/>
    </location>
</feature>
<name>A0A942E6Z7_9HYPH</name>
<dbReference type="SUPFAM" id="SSF141868">
    <property type="entry name" value="EAL domain-like"/>
    <property type="match status" value="1"/>
</dbReference>
<sequence length="662" mass="72011">MRKKLIITVAAMSMILVLIGAASLGLVAVIQHGVGVAAEREAVQWAQYLTDETPDLESLLQADNPDQDQLSAVLSLSQVSDVFRFELFNQQGDAVVWAAQSDDGAMAHGAHPHQTPHIGGHLDTVQQILAEGGIASFIHDETADATEPKYFIEAYTPIVSGEQVIGVAIVYVDKTAMYRQFTSSAIQYSIAMSALFAVILAVAYFLIAYLRERQKTAKRSIEYLANFDTVSGLLNRDAFFKTASLASKANCVAVLYADVDNFKSTNDVFGHQTGDAFLRHVGEAIARGIGETGVASRIGGDEFVAVIAADSPQAILAVVDRVQQDVKLPLRTGGVTVTGGISVGVYMVPDTTVSVADCLHKADMALYQAKADGRGLHKVFNQALEATVARRQKVEKAVRQGYDLDLFTLEFQPLLDQTSNLCVGFEALLRLTDEDGERIPPDEFIPVAESIGEIERIGTWVLKTAMAQAAAWPDDLFVSVNLSVRQFESQELPELVSELLAQTGLPATRLELEVTESLLMHDTDKIGRQLADLRTLGVSIAMDDFGTGYSSLGYLWKFGFDKLKIDRSFIMGLADSRGQASDVLDAIIALGHRLHMVVTAEGIETEEQADILSAMSCDQMQGFYFGRPMRPVDIAPFLLNNVAATRRDNKKTSVPKKARSRG</sequence>
<dbReference type="NCBIfam" id="TIGR00254">
    <property type="entry name" value="GGDEF"/>
    <property type="match status" value="1"/>
</dbReference>
<gene>
    <name evidence="4" type="ORF">KD146_11835</name>
</gene>